<accession>A0AAU9MI85</accession>
<evidence type="ECO:0000313" key="1">
    <source>
        <dbReference type="EMBL" id="CAH1427598.1"/>
    </source>
</evidence>
<dbReference type="AlphaFoldDB" id="A0AAU9MI85"/>
<comment type="caution">
    <text evidence="1">The sequence shown here is derived from an EMBL/GenBank/DDBJ whole genome shotgun (WGS) entry which is preliminary data.</text>
</comment>
<proteinExistence type="predicted"/>
<organism evidence="1 2">
    <name type="scientific">Lactuca virosa</name>
    <dbReference type="NCBI Taxonomy" id="75947"/>
    <lineage>
        <taxon>Eukaryota</taxon>
        <taxon>Viridiplantae</taxon>
        <taxon>Streptophyta</taxon>
        <taxon>Embryophyta</taxon>
        <taxon>Tracheophyta</taxon>
        <taxon>Spermatophyta</taxon>
        <taxon>Magnoliopsida</taxon>
        <taxon>eudicotyledons</taxon>
        <taxon>Gunneridae</taxon>
        <taxon>Pentapetalae</taxon>
        <taxon>asterids</taxon>
        <taxon>campanulids</taxon>
        <taxon>Asterales</taxon>
        <taxon>Asteraceae</taxon>
        <taxon>Cichorioideae</taxon>
        <taxon>Cichorieae</taxon>
        <taxon>Lactucinae</taxon>
        <taxon>Lactuca</taxon>
    </lineage>
</organism>
<dbReference type="Proteomes" id="UP001157418">
    <property type="component" value="Unassembled WGS sequence"/>
</dbReference>
<gene>
    <name evidence="1" type="ORF">LVIROSA_LOCUS14592</name>
</gene>
<name>A0AAU9MI85_9ASTR</name>
<reference evidence="1 2" key="1">
    <citation type="submission" date="2022-01" db="EMBL/GenBank/DDBJ databases">
        <authorList>
            <person name="Xiong W."/>
            <person name="Schranz E."/>
        </authorList>
    </citation>
    <scope>NUCLEOTIDE SEQUENCE [LARGE SCALE GENOMIC DNA]</scope>
</reference>
<evidence type="ECO:0000313" key="2">
    <source>
        <dbReference type="Proteomes" id="UP001157418"/>
    </source>
</evidence>
<keyword evidence="2" id="KW-1185">Reference proteome</keyword>
<dbReference type="EMBL" id="CAKMRJ010002223">
    <property type="protein sequence ID" value="CAH1427598.1"/>
    <property type="molecule type" value="Genomic_DNA"/>
</dbReference>
<protein>
    <submittedName>
        <fullName evidence="1">Uncharacterized protein</fullName>
    </submittedName>
</protein>
<sequence>MLGVSLRAFHYFPIFRFNSTLTFSPVFNFELSRRESTHASLTLKHKILVLVCWNSNLNFNFEIKITCLPISSISSIYATIFVISDCFGR</sequence>